<keyword evidence="14" id="KW-0969">Cilium</keyword>
<dbReference type="PRINTS" id="PR00951">
    <property type="entry name" value="FLGBIOSNFLIP"/>
</dbReference>
<keyword evidence="14" id="KW-0282">Flagellum</keyword>
<protein>
    <recommendedName>
        <fullName evidence="2 12">Flagellar biosynthetic protein FliP</fullName>
    </recommendedName>
</protein>
<evidence type="ECO:0000256" key="5">
    <source>
        <dbReference type="ARBA" id="ARBA00022692"/>
    </source>
</evidence>
<evidence type="ECO:0000313" key="15">
    <source>
        <dbReference type="Proteomes" id="UP000290682"/>
    </source>
</evidence>
<comment type="caution">
    <text evidence="12">Lacks conserved residue(s) required for the propagation of feature annotation.</text>
</comment>
<dbReference type="InterPro" id="IPR005838">
    <property type="entry name" value="T3SS_IM_P"/>
</dbReference>
<comment type="similarity">
    <text evidence="1 12">Belongs to the FliP/MopC/SpaP family.</text>
</comment>
<evidence type="ECO:0000256" key="13">
    <source>
        <dbReference type="SAM" id="SignalP"/>
    </source>
</evidence>
<gene>
    <name evidence="12 14" type="primary">fliP</name>
    <name evidence="14" type="ORF">EBB06_06355</name>
</gene>
<feature type="chain" id="PRO_5045227251" description="Flagellar biosynthetic protein FliP" evidence="13">
    <location>
        <begin position="22"/>
        <end position="247"/>
    </location>
</feature>
<dbReference type="NCBIfam" id="TIGR01103">
    <property type="entry name" value="fliP"/>
    <property type="match status" value="1"/>
</dbReference>
<name>A0ABY0FFP0_9NEIS</name>
<keyword evidence="5 12" id="KW-0812">Transmembrane</keyword>
<keyword evidence="8 12" id="KW-1133">Transmembrane helix</keyword>
<feature type="transmembrane region" description="Helical" evidence="12">
    <location>
        <begin position="87"/>
        <end position="106"/>
    </location>
</feature>
<evidence type="ECO:0000313" key="14">
    <source>
        <dbReference type="EMBL" id="RXZ44157.1"/>
    </source>
</evidence>
<keyword evidence="7 12" id="KW-0653">Protein transport</keyword>
<evidence type="ECO:0000256" key="11">
    <source>
        <dbReference type="ARBA" id="ARBA00023225"/>
    </source>
</evidence>
<dbReference type="EMBL" id="REGR01000004">
    <property type="protein sequence ID" value="RXZ44157.1"/>
    <property type="molecule type" value="Genomic_DNA"/>
</dbReference>
<keyword evidence="13" id="KW-0732">Signal</keyword>
<dbReference type="PANTHER" id="PTHR30587:SF0">
    <property type="entry name" value="FLAGELLAR BIOSYNTHETIC PROTEIN FLIP"/>
    <property type="match status" value="1"/>
</dbReference>
<dbReference type="PRINTS" id="PR01302">
    <property type="entry name" value="TYPE3IMPPROT"/>
</dbReference>
<feature type="transmembrane region" description="Helical" evidence="12">
    <location>
        <begin position="186"/>
        <end position="213"/>
    </location>
</feature>
<keyword evidence="3 12" id="KW-0813">Transport</keyword>
<organism evidence="14 15">
    <name type="scientific">Crenobacter cavernae</name>
    <dbReference type="NCBI Taxonomy" id="2290923"/>
    <lineage>
        <taxon>Bacteria</taxon>
        <taxon>Pseudomonadati</taxon>
        <taxon>Pseudomonadota</taxon>
        <taxon>Betaproteobacteria</taxon>
        <taxon>Neisseriales</taxon>
        <taxon>Neisseriaceae</taxon>
        <taxon>Crenobacter</taxon>
    </lineage>
</organism>
<evidence type="ECO:0000256" key="4">
    <source>
        <dbReference type="ARBA" id="ARBA00022475"/>
    </source>
</evidence>
<evidence type="ECO:0000256" key="7">
    <source>
        <dbReference type="ARBA" id="ARBA00022927"/>
    </source>
</evidence>
<dbReference type="PANTHER" id="PTHR30587">
    <property type="entry name" value="FLAGELLAR BIOSYNTHETIC PROTEIN FLIP"/>
    <property type="match status" value="1"/>
</dbReference>
<evidence type="ECO:0000256" key="2">
    <source>
        <dbReference type="ARBA" id="ARBA00021714"/>
    </source>
</evidence>
<accession>A0ABY0FFP0</accession>
<dbReference type="Pfam" id="PF00813">
    <property type="entry name" value="FliP"/>
    <property type="match status" value="1"/>
</dbReference>
<dbReference type="NCBIfam" id="NF009438">
    <property type="entry name" value="PRK12797.1"/>
    <property type="match status" value="1"/>
</dbReference>
<keyword evidence="10" id="KW-0975">Bacterial flagellum</keyword>
<comment type="caution">
    <text evidence="14">The sequence shown here is derived from an EMBL/GenBank/DDBJ whole genome shotgun (WGS) entry which is preliminary data.</text>
</comment>
<dbReference type="PROSITE" id="PS01060">
    <property type="entry name" value="FLIP_1"/>
    <property type="match status" value="1"/>
</dbReference>
<keyword evidence="4 12" id="KW-1003">Cell membrane</keyword>
<evidence type="ECO:0000256" key="8">
    <source>
        <dbReference type="ARBA" id="ARBA00022989"/>
    </source>
</evidence>
<keyword evidence="9 12" id="KW-0472">Membrane</keyword>
<comment type="subcellular location">
    <subcellularLocation>
        <location evidence="12">Cell membrane</location>
        <topology evidence="12">Multi-pass membrane protein</topology>
    </subcellularLocation>
    <subcellularLocation>
        <location evidence="12">Bacterial flagellum basal body</location>
    </subcellularLocation>
</comment>
<keyword evidence="6 12" id="KW-1005">Bacterial flagellum biogenesis</keyword>
<keyword evidence="15" id="KW-1185">Reference proteome</keyword>
<keyword evidence="14" id="KW-0966">Cell projection</keyword>
<evidence type="ECO:0000256" key="6">
    <source>
        <dbReference type="ARBA" id="ARBA00022795"/>
    </source>
</evidence>
<evidence type="ECO:0000256" key="9">
    <source>
        <dbReference type="ARBA" id="ARBA00023136"/>
    </source>
</evidence>
<evidence type="ECO:0000256" key="1">
    <source>
        <dbReference type="ARBA" id="ARBA00006257"/>
    </source>
</evidence>
<dbReference type="Proteomes" id="UP000290682">
    <property type="component" value="Unassembled WGS sequence"/>
</dbReference>
<reference evidence="14 15" key="1">
    <citation type="submission" date="2018-10" db="EMBL/GenBank/DDBJ databases">
        <title>Draft genome of Fastidiocella sp. strain 375T, a bacterium isolated from a karstic cave dripping water.</title>
        <authorList>
            <person name="Coelho C."/>
            <person name="Verissimo A."/>
            <person name="Tiago I."/>
        </authorList>
    </citation>
    <scope>NUCLEOTIDE SEQUENCE [LARGE SCALE GENOMIC DNA]</scope>
    <source>
        <strain evidence="14 15">CAVE-375</strain>
    </source>
</reference>
<feature type="signal peptide" evidence="13">
    <location>
        <begin position="1"/>
        <end position="21"/>
    </location>
</feature>
<sequence>MIPTKRLLWAALLLLPGVALAAGLPLLTSSPAGGGGQSYSLSLQMLLFMTGLTFIPAMVLMMTAFTRIVIVLSLLRQALGTMQAPPNQVLIGLSLFLTLFVMGPTLDKVYNNAWLPFSEDKIAFNVALDEAAKPMKAFMLKQTREKDLEFFIEISQSEKPATPADVSIKTLVPAFVVSELKTAFQIGFMVFIPFLIIDLVVASILMAMGMMMVSPVIISLPFKMMLFVLVDGWTLLMGSLVQSFYTG</sequence>
<evidence type="ECO:0000256" key="3">
    <source>
        <dbReference type="ARBA" id="ARBA00022448"/>
    </source>
</evidence>
<evidence type="ECO:0000256" key="10">
    <source>
        <dbReference type="ARBA" id="ARBA00023143"/>
    </source>
</evidence>
<feature type="transmembrane region" description="Helical" evidence="12">
    <location>
        <begin position="45"/>
        <end position="75"/>
    </location>
</feature>
<dbReference type="InterPro" id="IPR005837">
    <property type="entry name" value="FliP"/>
</dbReference>
<comment type="function">
    <text evidence="12">Plays a role in the flagellum-specific transport system.</text>
</comment>
<proteinExistence type="inferred from homology"/>
<evidence type="ECO:0000256" key="12">
    <source>
        <dbReference type="RuleBase" id="RU362069"/>
    </source>
</evidence>
<dbReference type="PROSITE" id="PS01061">
    <property type="entry name" value="FLIP_2"/>
    <property type="match status" value="1"/>
</dbReference>
<keyword evidence="11 12" id="KW-1006">Bacterial flagellum protein export</keyword>
<dbReference type="RefSeq" id="WP_129212357.1">
    <property type="nucleotide sequence ID" value="NZ_REGR01000004.1"/>
</dbReference>